<name>A0A0W1JKN7_DESHA</name>
<dbReference type="RefSeq" id="WP_058491175.1">
    <property type="nucleotide sequence ID" value="NZ_LOCK01000017.1"/>
</dbReference>
<comment type="caution">
    <text evidence="1">The sequence shown here is derived from an EMBL/GenBank/DDBJ whole genome shotgun (WGS) entry which is preliminary data.</text>
</comment>
<organism evidence="1 2">
    <name type="scientific">Desulfitobacterium hafniense</name>
    <name type="common">Desulfitobacterium frappieri</name>
    <dbReference type="NCBI Taxonomy" id="49338"/>
    <lineage>
        <taxon>Bacteria</taxon>
        <taxon>Bacillati</taxon>
        <taxon>Bacillota</taxon>
        <taxon>Clostridia</taxon>
        <taxon>Eubacteriales</taxon>
        <taxon>Desulfitobacteriaceae</taxon>
        <taxon>Desulfitobacterium</taxon>
    </lineage>
</organism>
<sequence>MGQLNDEIHQERLEWTRRRLEALAKMEVKLREMRELARYAAGRSLSVTEAAQVQEWMDILQKEVIAIDRETFTIDG</sequence>
<dbReference type="OrthoDB" id="1798834at2"/>
<accession>A0A0W1JKN7</accession>
<proteinExistence type="predicted"/>
<evidence type="ECO:0000313" key="1">
    <source>
        <dbReference type="EMBL" id="KTE92005.1"/>
    </source>
</evidence>
<protein>
    <submittedName>
        <fullName evidence="1">Uncharacterized protein</fullName>
    </submittedName>
</protein>
<gene>
    <name evidence="1" type="ORF">AT727_03460</name>
</gene>
<dbReference type="EMBL" id="LOCK01000017">
    <property type="protein sequence ID" value="KTE92005.1"/>
    <property type="molecule type" value="Genomic_DNA"/>
</dbReference>
<evidence type="ECO:0000313" key="2">
    <source>
        <dbReference type="Proteomes" id="UP000054623"/>
    </source>
</evidence>
<dbReference type="Proteomes" id="UP000054623">
    <property type="component" value="Unassembled WGS sequence"/>
</dbReference>
<dbReference type="AlphaFoldDB" id="A0A0W1JKN7"/>
<reference evidence="1 2" key="1">
    <citation type="submission" date="2015-12" db="EMBL/GenBank/DDBJ databases">
        <title>Draft Genome Sequence of Desulfitobacterium hafniense Strain DH, a Sulfate-reducing Bacterium Isolated from Paddy Soils.</title>
        <authorList>
            <person name="Bao P."/>
            <person name="Zhang X."/>
            <person name="Li G."/>
        </authorList>
    </citation>
    <scope>NUCLEOTIDE SEQUENCE [LARGE SCALE GENOMIC DNA]</scope>
    <source>
        <strain evidence="1 2">DH</strain>
    </source>
</reference>